<feature type="domain" description="DDH" evidence="1">
    <location>
        <begin position="14"/>
        <end position="153"/>
    </location>
</feature>
<comment type="caution">
    <text evidence="3">The sequence shown here is derived from an EMBL/GenBank/DDBJ whole genome shotgun (WGS) entry which is preliminary data.</text>
</comment>
<name>A0A413U586_9FIRM</name>
<dbReference type="Pfam" id="PF02272">
    <property type="entry name" value="DHHA1"/>
    <property type="match status" value="1"/>
</dbReference>
<dbReference type="Proteomes" id="UP000286220">
    <property type="component" value="Unassembled WGS sequence"/>
</dbReference>
<dbReference type="InterPro" id="IPR038763">
    <property type="entry name" value="DHH_sf"/>
</dbReference>
<evidence type="ECO:0000259" key="2">
    <source>
        <dbReference type="Pfam" id="PF02272"/>
    </source>
</evidence>
<dbReference type="SUPFAM" id="SSF64182">
    <property type="entry name" value="DHH phosphoesterases"/>
    <property type="match status" value="1"/>
</dbReference>
<organism evidence="3 4">
    <name type="scientific">Agathobacter rectalis</name>
    <dbReference type="NCBI Taxonomy" id="39491"/>
    <lineage>
        <taxon>Bacteria</taxon>
        <taxon>Bacillati</taxon>
        <taxon>Bacillota</taxon>
        <taxon>Clostridia</taxon>
        <taxon>Lachnospirales</taxon>
        <taxon>Lachnospiraceae</taxon>
        <taxon>Agathobacter</taxon>
    </lineage>
</organism>
<reference evidence="3 4" key="1">
    <citation type="submission" date="2018-08" db="EMBL/GenBank/DDBJ databases">
        <title>A genome reference for cultivated species of the human gut microbiota.</title>
        <authorList>
            <person name="Zou Y."/>
            <person name="Xue W."/>
            <person name="Luo G."/>
        </authorList>
    </citation>
    <scope>NUCLEOTIDE SEQUENCE [LARGE SCALE GENOMIC DNA]</scope>
    <source>
        <strain evidence="3 4">AM42-17AT</strain>
    </source>
</reference>
<dbReference type="EMBL" id="QSFZ01000006">
    <property type="protein sequence ID" value="RHA92551.1"/>
    <property type="molecule type" value="Genomic_DNA"/>
</dbReference>
<dbReference type="InterPro" id="IPR051319">
    <property type="entry name" value="Oligoribo/pAp-PDE_c-di-AMP_PDE"/>
</dbReference>
<dbReference type="InterPro" id="IPR003156">
    <property type="entry name" value="DHHA1_dom"/>
</dbReference>
<dbReference type="Pfam" id="PF01368">
    <property type="entry name" value="DHH"/>
    <property type="match status" value="1"/>
</dbReference>
<dbReference type="InterPro" id="IPR001667">
    <property type="entry name" value="DDH_dom"/>
</dbReference>
<accession>A0A413U586</accession>
<gene>
    <name evidence="3" type="ORF">DW912_07490</name>
</gene>
<dbReference type="GO" id="GO:0003676">
    <property type="term" value="F:nucleic acid binding"/>
    <property type="evidence" value="ECO:0007669"/>
    <property type="project" value="InterPro"/>
</dbReference>
<dbReference type="PANTHER" id="PTHR47618:SF1">
    <property type="entry name" value="BIFUNCTIONAL OLIGORIBONUCLEASE AND PAP PHOSPHATASE NRNA"/>
    <property type="match status" value="1"/>
</dbReference>
<dbReference type="PANTHER" id="PTHR47618">
    <property type="entry name" value="BIFUNCTIONAL OLIGORIBONUCLEASE AND PAP PHOSPHATASE NRNA"/>
    <property type="match status" value="1"/>
</dbReference>
<proteinExistence type="predicted"/>
<dbReference type="Gene3D" id="3.90.1640.10">
    <property type="entry name" value="inorganic pyrophosphatase (n-terminal core)"/>
    <property type="match status" value="1"/>
</dbReference>
<evidence type="ECO:0000259" key="1">
    <source>
        <dbReference type="Pfam" id="PF01368"/>
    </source>
</evidence>
<dbReference type="Gene3D" id="3.10.310.30">
    <property type="match status" value="1"/>
</dbReference>
<evidence type="ECO:0000313" key="3">
    <source>
        <dbReference type="EMBL" id="RHA92551.1"/>
    </source>
</evidence>
<evidence type="ECO:0000313" key="4">
    <source>
        <dbReference type="Proteomes" id="UP000286220"/>
    </source>
</evidence>
<feature type="domain" description="DHHA1" evidence="2">
    <location>
        <begin position="225"/>
        <end position="313"/>
    </location>
</feature>
<sequence>MTEIDSILKDAQSVAVSGHVRPDGDCVGSTLAVYNYIKDYCPDIKARLYLEPSPNIFKFMQRADEIDSSYADDTVYDLFIACDCSDTGRLGSAAKYFESAKRTLCIDHHVTNGAFADANYIFPDASSTCELVFELLPKERITIQIAECIYTGMVHDTGVFQYSCTSKKTMDIAGSLMEMGIDYSRIIDDTFYTKTFAQNKIMGQALLNAALYLNGDVILSAVSRAEMEKYDVLPKHLDGIVNQLRVTKDIKVAVFLYENEDGTYKGSLRVNGDYDVAKVASVFGGGGHIKAAGFTIDGPLEVATDRILTAIKDNI</sequence>
<dbReference type="AlphaFoldDB" id="A0A413U586"/>
<protein>
    <submittedName>
        <fullName evidence="3">Bifunctional oligoribonuclease/PAP phosphatase NrnA</fullName>
    </submittedName>
</protein>
<dbReference type="RefSeq" id="WP_118332315.1">
    <property type="nucleotide sequence ID" value="NZ_QSFZ01000006.1"/>
</dbReference>